<keyword evidence="2 6" id="KW-0489">Methyltransferase</keyword>
<dbReference type="PROSITE" id="PS51608">
    <property type="entry name" value="SAM_MT_UBIE"/>
    <property type="match status" value="1"/>
</dbReference>
<protein>
    <recommendedName>
        <fullName evidence="6">Ubiquinone/menaquinone biosynthesis C-methyltransferase UbiE</fullName>
        <ecNumber evidence="6">2.1.1.163</ecNumber>
        <ecNumber evidence="6">2.1.1.201</ecNumber>
    </recommendedName>
    <alternativeName>
        <fullName evidence="6">2-methoxy-6-polyprenyl-1,4-benzoquinol methylase</fullName>
    </alternativeName>
    <alternativeName>
        <fullName evidence="6">Demethylmenaquinone methyltransferase</fullName>
    </alternativeName>
</protein>
<evidence type="ECO:0000256" key="6">
    <source>
        <dbReference type="HAMAP-Rule" id="MF_01813"/>
    </source>
</evidence>
<sequence>MVRRVAIRYGAGMSSAPQDPGSASGETTHFGFRTVAAKAKAGLVREVFDSVADRYDVMNDLMSLGVHRAWKNAMLDALDPRPGRTYLDVAGGTGDIAFRIRERVAKTGGKARIVVADINTEMLRVGRDRAIDRGIAADLEWLCLDAQSVPLPDRSVDVYTIAFGLRNVTDIRLALSEARRVLKPGGRFLCLEFSKVVLPLLDKAYDAYSFTVLPFLGRTVAHNADAYRYLAESIRKMPPQDELAAWMRDAGLANVGYRNYSGGIAALHSGWRI</sequence>
<keyword evidence="1 6" id="KW-0474">Menaquinone biosynthesis</keyword>
<dbReference type="SUPFAM" id="SSF53335">
    <property type="entry name" value="S-adenosyl-L-methionine-dependent methyltransferases"/>
    <property type="match status" value="1"/>
</dbReference>
<dbReference type="HAMAP" id="MF_01813">
    <property type="entry name" value="MenG_UbiE_methyltr"/>
    <property type="match status" value="1"/>
</dbReference>
<dbReference type="PANTHER" id="PTHR43591">
    <property type="entry name" value="METHYLTRANSFERASE"/>
    <property type="match status" value="1"/>
</dbReference>
<dbReference type="GO" id="GO:0032259">
    <property type="term" value="P:methylation"/>
    <property type="evidence" value="ECO:0007669"/>
    <property type="project" value="UniProtKB-KW"/>
</dbReference>
<dbReference type="NCBIfam" id="TIGR01934">
    <property type="entry name" value="MenG_MenH_UbiE"/>
    <property type="match status" value="1"/>
</dbReference>
<dbReference type="EMBL" id="FLUO01000001">
    <property type="protein sequence ID" value="SBW08326.1"/>
    <property type="molecule type" value="Genomic_DNA"/>
</dbReference>
<dbReference type="PROSITE" id="PS01183">
    <property type="entry name" value="UBIE_1"/>
    <property type="match status" value="1"/>
</dbReference>
<evidence type="ECO:0000256" key="2">
    <source>
        <dbReference type="ARBA" id="ARBA00022603"/>
    </source>
</evidence>
<reference evidence="7" key="1">
    <citation type="submission" date="2016-04" db="EMBL/GenBank/DDBJ databases">
        <authorList>
            <person name="Evans L.H."/>
            <person name="Alamgir A."/>
            <person name="Owens N."/>
            <person name="Weber N.D."/>
            <person name="Virtaneva K."/>
            <person name="Barbian K."/>
            <person name="Babar A."/>
            <person name="Rosenke K."/>
        </authorList>
    </citation>
    <scope>NUCLEOTIDE SEQUENCE</scope>
    <source>
        <strain evidence="7">86</strain>
    </source>
</reference>
<dbReference type="Pfam" id="PF01209">
    <property type="entry name" value="Ubie_methyltran"/>
    <property type="match status" value="1"/>
</dbReference>
<accession>A0A212K9I5</accession>
<comment type="catalytic activity">
    <reaction evidence="6">
        <text>a 2-demethylmenaquinol + S-adenosyl-L-methionine = a menaquinol + S-adenosyl-L-homocysteine + H(+)</text>
        <dbReference type="Rhea" id="RHEA:42640"/>
        <dbReference type="Rhea" id="RHEA-COMP:9539"/>
        <dbReference type="Rhea" id="RHEA-COMP:9563"/>
        <dbReference type="ChEBI" id="CHEBI:15378"/>
        <dbReference type="ChEBI" id="CHEBI:18151"/>
        <dbReference type="ChEBI" id="CHEBI:55437"/>
        <dbReference type="ChEBI" id="CHEBI:57856"/>
        <dbReference type="ChEBI" id="CHEBI:59789"/>
        <dbReference type="EC" id="2.1.1.163"/>
    </reaction>
</comment>
<comment type="caution">
    <text evidence="6">Lacks conserved residue(s) required for the propagation of feature annotation.</text>
</comment>
<evidence type="ECO:0000256" key="4">
    <source>
        <dbReference type="ARBA" id="ARBA00022688"/>
    </source>
</evidence>
<dbReference type="InterPro" id="IPR004033">
    <property type="entry name" value="UbiE/COQ5_MeTrFase"/>
</dbReference>
<dbReference type="EC" id="2.1.1.163" evidence="6"/>
<comment type="catalytic activity">
    <reaction evidence="6">
        <text>a 2-methoxy-6-(all-trans-polyprenyl)benzene-1,4-diol + S-adenosyl-L-methionine = a 5-methoxy-2-methyl-3-(all-trans-polyprenyl)benzene-1,4-diol + S-adenosyl-L-homocysteine + H(+)</text>
        <dbReference type="Rhea" id="RHEA:28286"/>
        <dbReference type="Rhea" id="RHEA-COMP:10858"/>
        <dbReference type="Rhea" id="RHEA-COMP:10859"/>
        <dbReference type="ChEBI" id="CHEBI:15378"/>
        <dbReference type="ChEBI" id="CHEBI:57856"/>
        <dbReference type="ChEBI" id="CHEBI:59789"/>
        <dbReference type="ChEBI" id="CHEBI:84166"/>
        <dbReference type="ChEBI" id="CHEBI:84167"/>
        <dbReference type="EC" id="2.1.1.201"/>
    </reaction>
</comment>
<keyword evidence="3 6" id="KW-0808">Transferase</keyword>
<feature type="binding site" evidence="6">
    <location>
        <position position="93"/>
    </location>
    <ligand>
        <name>S-adenosyl-L-methionine</name>
        <dbReference type="ChEBI" id="CHEBI:59789"/>
    </ligand>
</feature>
<keyword evidence="5 6" id="KW-0949">S-adenosyl-L-methionine</keyword>
<dbReference type="NCBIfam" id="NF001242">
    <property type="entry name" value="PRK00216.1-3"/>
    <property type="match status" value="1"/>
</dbReference>
<evidence type="ECO:0000313" key="7">
    <source>
        <dbReference type="EMBL" id="SBW08326.1"/>
    </source>
</evidence>
<evidence type="ECO:0000256" key="3">
    <source>
        <dbReference type="ARBA" id="ARBA00022679"/>
    </source>
</evidence>
<comment type="function">
    <text evidence="6">Methyltransferase required for the conversion of demethylmenaquinol (DMKH2) to menaquinol (MKH2) and the conversion of 2-polyprenyl-6-methoxy-1,4-benzoquinol (DDMQH2) to 2-polyprenyl-3-methyl-6-methoxy-1,4-benzoquinol (DMQH2).</text>
</comment>
<dbReference type="CDD" id="cd02440">
    <property type="entry name" value="AdoMet_MTases"/>
    <property type="match status" value="1"/>
</dbReference>
<comment type="pathway">
    <text evidence="6">Quinol/quinone metabolism; menaquinone biosynthesis; menaquinol from 1,4-dihydroxy-2-naphthoate: step 2/2.</text>
</comment>
<evidence type="ECO:0000256" key="5">
    <source>
        <dbReference type="ARBA" id="ARBA00022691"/>
    </source>
</evidence>
<name>A0A212K9I5_9PROT</name>
<comment type="pathway">
    <text evidence="6">Cofactor biosynthesis; ubiquinone biosynthesis.</text>
</comment>
<evidence type="ECO:0000256" key="1">
    <source>
        <dbReference type="ARBA" id="ARBA00022428"/>
    </source>
</evidence>
<dbReference type="GO" id="GO:0009060">
    <property type="term" value="P:aerobic respiration"/>
    <property type="evidence" value="ECO:0007669"/>
    <property type="project" value="UniProtKB-UniRule"/>
</dbReference>
<organism evidence="7">
    <name type="scientific">uncultured Alphaproteobacteria bacterium</name>
    <dbReference type="NCBI Taxonomy" id="91750"/>
    <lineage>
        <taxon>Bacteria</taxon>
        <taxon>Pseudomonadati</taxon>
        <taxon>Pseudomonadota</taxon>
        <taxon>Alphaproteobacteria</taxon>
        <taxon>environmental samples</taxon>
    </lineage>
</organism>
<keyword evidence="4 6" id="KW-0831">Ubiquinone biosynthesis</keyword>
<gene>
    <name evidence="6 7" type="primary">ubiE</name>
    <name evidence="7" type="ORF">KL86APRO_12374</name>
</gene>
<dbReference type="GO" id="GO:0043770">
    <property type="term" value="F:demethylmenaquinone methyltransferase activity"/>
    <property type="evidence" value="ECO:0007669"/>
    <property type="project" value="UniProtKB-UniRule"/>
</dbReference>
<dbReference type="UniPathway" id="UPA00232"/>
<dbReference type="InterPro" id="IPR029063">
    <property type="entry name" value="SAM-dependent_MTases_sf"/>
</dbReference>
<dbReference type="Gene3D" id="3.40.50.150">
    <property type="entry name" value="Vaccinia Virus protein VP39"/>
    <property type="match status" value="1"/>
</dbReference>
<feature type="binding site" evidence="6">
    <location>
        <begin position="145"/>
        <end position="146"/>
    </location>
    <ligand>
        <name>S-adenosyl-L-methionine</name>
        <dbReference type="ChEBI" id="CHEBI:59789"/>
    </ligand>
</feature>
<dbReference type="PANTHER" id="PTHR43591:SF24">
    <property type="entry name" value="2-METHOXY-6-POLYPRENYL-1,4-BENZOQUINOL METHYLASE, MITOCHONDRIAL"/>
    <property type="match status" value="1"/>
</dbReference>
<dbReference type="PROSITE" id="PS01184">
    <property type="entry name" value="UBIE_2"/>
    <property type="match status" value="1"/>
</dbReference>
<comment type="similarity">
    <text evidence="6">Belongs to the class I-like SAM-binding methyltransferase superfamily. MenG/UbiE family.</text>
</comment>
<dbReference type="AlphaFoldDB" id="A0A212K9I5"/>
<dbReference type="InterPro" id="IPR023576">
    <property type="entry name" value="UbiE/COQ5_MeTrFase_CS"/>
</dbReference>
<dbReference type="GO" id="GO:0008425">
    <property type="term" value="F:2-methoxy-6-polyprenyl-1,4-benzoquinol methyltransferase activity"/>
    <property type="evidence" value="ECO:0007669"/>
    <property type="project" value="UniProtKB-UniRule"/>
</dbReference>
<proteinExistence type="inferred from homology"/>
<dbReference type="EC" id="2.1.1.201" evidence="6"/>
<dbReference type="GO" id="GO:0009234">
    <property type="term" value="P:menaquinone biosynthetic process"/>
    <property type="evidence" value="ECO:0007669"/>
    <property type="project" value="UniProtKB-UniRule"/>
</dbReference>
<dbReference type="UniPathway" id="UPA00079">
    <property type="reaction ID" value="UER00169"/>
</dbReference>
<feature type="binding site" evidence="6">
    <location>
        <position position="117"/>
    </location>
    <ligand>
        <name>S-adenosyl-L-methionine</name>
        <dbReference type="ChEBI" id="CHEBI:59789"/>
    </ligand>
</feature>